<dbReference type="Gene3D" id="4.10.860.20">
    <property type="entry name" value="Rabenosyn, Rab binding domain"/>
    <property type="match status" value="1"/>
</dbReference>
<dbReference type="AlphaFoldDB" id="A0AAW1BX59"/>
<dbReference type="InterPro" id="IPR036531">
    <property type="entry name" value="Rbsn_Rab-bd_sf"/>
</dbReference>
<evidence type="ECO:0000256" key="2">
    <source>
        <dbReference type="SAM" id="MobiDB-lite"/>
    </source>
</evidence>
<dbReference type="Proteomes" id="UP001474421">
    <property type="component" value="Unassembled WGS sequence"/>
</dbReference>
<sequence length="572" mass="65281">KLRFYMEKADQKAPEYIKMAESLNAGETTYSLERASNLRIEVQRMYELIDALSKKILTLGLNEDPQPHPRTLQLQRMIRYSATLFVQEKLLGLMSLPTKDQYEELKEKKKQDLERKLQMERLVKYEPQRRQEEKPANYASRSLAVSNGEVHRTKRVAVKKAEGWLPTASISRNQELTDPLLQQIDNITSFIKQAKEANRLDEVQMLQENLRQLQDEYDQQQTVKAIELSKKQAEMEEMQREQLQILCEKEWKRDHKKKMSQHSRTRSLDFREVKHDKLEIERGSINQIAQALDLDKLQDKDYAGSKAAFPSDGIGLPDSKNLVLVCQPVKASECEKPSINPFEDPLLISPPKSDPESPVAEKSAVVPLPINTLQSYKREYNPFEEEEEEQDCQQANGVELSAPNPFEDSVGNPFYTPVDSLPAITQLIVAATIFERSAAIGSFRFSDPFPSSQTWGGSRVFSYRSSAVLPDDCWSGEVLPDDVSDARLFPMTATTGDRRRQQWRQSNSSQVTRPSSGVAEQQQRGSRTAAARGQGPRRMAERQNSGVSDCPELHYTMDVIQAVFPRQLPFVN</sequence>
<dbReference type="PANTHER" id="PTHR13510:SF44">
    <property type="entry name" value="RABENOSYN-5"/>
    <property type="match status" value="1"/>
</dbReference>
<keyword evidence="1" id="KW-0175">Coiled coil</keyword>
<reference evidence="4 5" key="1">
    <citation type="journal article" date="2024" name="Proc. Natl. Acad. Sci. U.S.A.">
        <title>The genetic regulatory architecture and epigenomic basis for age-related changes in rattlesnake venom.</title>
        <authorList>
            <person name="Hogan M.P."/>
            <person name="Holding M.L."/>
            <person name="Nystrom G.S."/>
            <person name="Colston T.J."/>
            <person name="Bartlett D.A."/>
            <person name="Mason A.J."/>
            <person name="Ellsworth S.A."/>
            <person name="Rautsaw R.M."/>
            <person name="Lawrence K.C."/>
            <person name="Strickland J.L."/>
            <person name="He B."/>
            <person name="Fraser P."/>
            <person name="Margres M.J."/>
            <person name="Gilbert D.M."/>
            <person name="Gibbs H.L."/>
            <person name="Parkinson C.L."/>
            <person name="Rokyta D.R."/>
        </authorList>
    </citation>
    <scope>NUCLEOTIDE SEQUENCE [LARGE SCALE GENOMIC DNA]</scope>
    <source>
        <strain evidence="4">DRR0105</strain>
    </source>
</reference>
<dbReference type="Pfam" id="PF11464">
    <property type="entry name" value="Rbsn"/>
    <property type="match status" value="1"/>
</dbReference>
<proteinExistence type="predicted"/>
<evidence type="ECO:0000313" key="5">
    <source>
        <dbReference type="Proteomes" id="UP001474421"/>
    </source>
</evidence>
<name>A0AAW1BX59_CROAD</name>
<accession>A0AAW1BX59</accession>
<gene>
    <name evidence="4" type="ORF">NXF25_004886</name>
</gene>
<feature type="domain" description="Rabenosyn Rab binding" evidence="3">
    <location>
        <begin position="179"/>
        <end position="220"/>
    </location>
</feature>
<dbReference type="SUPFAM" id="SSF140125">
    <property type="entry name" value="Rabenosyn-5 Rab-binding domain-like"/>
    <property type="match status" value="1"/>
</dbReference>
<dbReference type="Pfam" id="PF16601">
    <property type="entry name" value="NPF"/>
    <property type="match status" value="1"/>
</dbReference>
<dbReference type="EMBL" id="JAOTOJ010000002">
    <property type="protein sequence ID" value="KAK9406112.1"/>
    <property type="molecule type" value="Genomic_DNA"/>
</dbReference>
<evidence type="ECO:0000313" key="4">
    <source>
        <dbReference type="EMBL" id="KAK9406112.1"/>
    </source>
</evidence>
<organism evidence="4 5">
    <name type="scientific">Crotalus adamanteus</name>
    <name type="common">Eastern diamondback rattlesnake</name>
    <dbReference type="NCBI Taxonomy" id="8729"/>
    <lineage>
        <taxon>Eukaryota</taxon>
        <taxon>Metazoa</taxon>
        <taxon>Chordata</taxon>
        <taxon>Craniata</taxon>
        <taxon>Vertebrata</taxon>
        <taxon>Euteleostomi</taxon>
        <taxon>Lepidosauria</taxon>
        <taxon>Squamata</taxon>
        <taxon>Bifurcata</taxon>
        <taxon>Unidentata</taxon>
        <taxon>Episquamata</taxon>
        <taxon>Toxicofera</taxon>
        <taxon>Serpentes</taxon>
        <taxon>Colubroidea</taxon>
        <taxon>Viperidae</taxon>
        <taxon>Crotalinae</taxon>
        <taxon>Crotalus</taxon>
    </lineage>
</organism>
<comment type="caution">
    <text evidence="4">The sequence shown here is derived from an EMBL/GenBank/DDBJ whole genome shotgun (WGS) entry which is preliminary data.</text>
</comment>
<dbReference type="InterPro" id="IPR052727">
    <property type="entry name" value="Rab4/Rab5_effector"/>
</dbReference>
<dbReference type="PANTHER" id="PTHR13510">
    <property type="entry name" value="FYVE-FINGER-CONTAINING RAB5 EFFECTOR PROTEIN RABENOSYN-5-RELATED"/>
    <property type="match status" value="1"/>
</dbReference>
<feature type="coiled-coil region" evidence="1">
    <location>
        <begin position="196"/>
        <end position="248"/>
    </location>
</feature>
<protein>
    <submittedName>
        <fullName evidence="4">Rabenosyn-5</fullName>
    </submittedName>
</protein>
<feature type="compositionally biased region" description="Polar residues" evidence="2">
    <location>
        <begin position="511"/>
        <end position="526"/>
    </location>
</feature>
<evidence type="ECO:0000259" key="3">
    <source>
        <dbReference type="Pfam" id="PF11464"/>
    </source>
</evidence>
<feature type="non-terminal residue" evidence="4">
    <location>
        <position position="1"/>
    </location>
</feature>
<keyword evidence="5" id="KW-1185">Reference proteome</keyword>
<evidence type="ECO:0000256" key="1">
    <source>
        <dbReference type="SAM" id="Coils"/>
    </source>
</evidence>
<dbReference type="InterPro" id="IPR021565">
    <property type="entry name" value="Rbsn_Rab-bd"/>
</dbReference>
<feature type="region of interest" description="Disordered" evidence="2">
    <location>
        <begin position="493"/>
        <end position="550"/>
    </location>
</feature>